<keyword evidence="1" id="KW-0472">Membrane</keyword>
<gene>
    <name evidence="2" type="ORF">KS407_04425</name>
</gene>
<feature type="transmembrane region" description="Helical" evidence="1">
    <location>
        <begin position="6"/>
        <end position="32"/>
    </location>
</feature>
<feature type="transmembrane region" description="Helical" evidence="1">
    <location>
        <begin position="84"/>
        <end position="100"/>
    </location>
</feature>
<dbReference type="PANTHER" id="PTHR37308">
    <property type="entry name" value="INTEGRAL MEMBRANE PROTEIN"/>
    <property type="match status" value="1"/>
</dbReference>
<keyword evidence="1" id="KW-0812">Transmembrane</keyword>
<keyword evidence="1" id="KW-1133">Transmembrane helix</keyword>
<organism evidence="2 3">
    <name type="scientific">Evansella alkalicola</name>
    <dbReference type="NCBI Taxonomy" id="745819"/>
    <lineage>
        <taxon>Bacteria</taxon>
        <taxon>Bacillati</taxon>
        <taxon>Bacillota</taxon>
        <taxon>Bacilli</taxon>
        <taxon>Bacillales</taxon>
        <taxon>Bacillaceae</taxon>
        <taxon>Evansella</taxon>
    </lineage>
</organism>
<dbReference type="Pfam" id="PF04018">
    <property type="entry name" value="VCA0040-like"/>
    <property type="match status" value="1"/>
</dbReference>
<dbReference type="PANTHER" id="PTHR37308:SF1">
    <property type="entry name" value="POLYPRENYL-PHOSPHATE TRANSPORTER"/>
    <property type="match status" value="1"/>
</dbReference>
<comment type="caution">
    <text evidence="2">The sequence shown here is derived from an EMBL/GenBank/DDBJ whole genome shotgun (WGS) entry which is preliminary data.</text>
</comment>
<feature type="transmembrane region" description="Helical" evidence="1">
    <location>
        <begin position="52"/>
        <end position="72"/>
    </location>
</feature>
<dbReference type="RefSeq" id="WP_088074695.1">
    <property type="nucleotide sequence ID" value="NZ_JAHQCR010000021.1"/>
</dbReference>
<evidence type="ECO:0000313" key="2">
    <source>
        <dbReference type="EMBL" id="MBU9720691.1"/>
    </source>
</evidence>
<evidence type="ECO:0000313" key="3">
    <source>
        <dbReference type="Proteomes" id="UP000790580"/>
    </source>
</evidence>
<accession>A0ABS6JRH6</accession>
<name>A0ABS6JRH6_9BACI</name>
<feature type="transmembrane region" description="Helical" evidence="1">
    <location>
        <begin position="112"/>
        <end position="131"/>
    </location>
</feature>
<dbReference type="Proteomes" id="UP000790580">
    <property type="component" value="Unassembled WGS sequence"/>
</dbReference>
<feature type="transmembrane region" description="Helical" evidence="1">
    <location>
        <begin position="151"/>
        <end position="177"/>
    </location>
</feature>
<dbReference type="InterPro" id="IPR007163">
    <property type="entry name" value="VCA0040-like"/>
</dbReference>
<dbReference type="EMBL" id="JAHQCR010000021">
    <property type="protein sequence ID" value="MBU9720691.1"/>
    <property type="molecule type" value="Genomic_DNA"/>
</dbReference>
<keyword evidence="3" id="KW-1185">Reference proteome</keyword>
<reference evidence="2 3" key="1">
    <citation type="submission" date="2021-06" db="EMBL/GenBank/DDBJ databases">
        <title>Bacillus sp. RD4P76, an endophyte from a halophyte.</title>
        <authorList>
            <person name="Sun J.-Q."/>
        </authorList>
    </citation>
    <scope>NUCLEOTIDE SEQUENCE [LARGE SCALE GENOMIC DNA]</scope>
    <source>
        <strain evidence="2 3">JCM 17098</strain>
    </source>
</reference>
<feature type="transmembrane region" description="Helical" evidence="1">
    <location>
        <begin position="216"/>
        <end position="236"/>
    </location>
</feature>
<protein>
    <submittedName>
        <fullName evidence="2">DUF368 domain-containing protein</fullName>
    </submittedName>
</protein>
<proteinExistence type="predicted"/>
<feature type="transmembrane region" description="Helical" evidence="1">
    <location>
        <begin position="189"/>
        <end position="210"/>
    </location>
</feature>
<feature type="transmembrane region" description="Helical" evidence="1">
    <location>
        <begin position="243"/>
        <end position="264"/>
    </location>
</feature>
<sequence length="267" mass="28909">MEWKNLYRGAMMGITELIPGVSSGTIAILLGIYDRLIQAINGLFSKDWKEHVLFLLPLGIGMLLALFSLSRVMKWLLESHPEPTRFFFLGLIVGIIPLLIRKAKVKTTFKVGHYLAIVIAAVLVGSMEFFATSDGAIIESLSFDNVLWLFGAGWLASIAMLLPGISGSLVMLLLGVYETAIEAISTLNLPIILVIGTGVIIGFFVCSRLIKYLLDNYPYMTYAAIIGLVLGSLVVVYPGISSVYVIFPSLITFIAGASTAILLGSKG</sequence>
<evidence type="ECO:0000256" key="1">
    <source>
        <dbReference type="SAM" id="Phobius"/>
    </source>
</evidence>